<protein>
    <submittedName>
        <fullName evidence="2">DUF397 domain-containing protein</fullName>
    </submittedName>
</protein>
<evidence type="ECO:0000313" key="3">
    <source>
        <dbReference type="Proteomes" id="UP000274515"/>
    </source>
</evidence>
<reference evidence="2 3" key="1">
    <citation type="submission" date="2018-11" db="EMBL/GenBank/DDBJ databases">
        <title>Saccharopolyspora rhizosphaerae sp. nov., an actinomycete isolated from rhizosphere soil in Thailand.</title>
        <authorList>
            <person name="Intra B."/>
            <person name="Euanorasetr J."/>
            <person name="Take A."/>
            <person name="Inahashi Y."/>
            <person name="Mori M."/>
            <person name="Panbangred W."/>
            <person name="Matsumoto A."/>
        </authorList>
    </citation>
    <scope>NUCLEOTIDE SEQUENCE [LARGE SCALE GENOMIC DNA]</scope>
    <source>
        <strain evidence="2 3">H219</strain>
    </source>
</reference>
<evidence type="ECO:0000259" key="1">
    <source>
        <dbReference type="Pfam" id="PF04149"/>
    </source>
</evidence>
<comment type="caution">
    <text evidence="2">The sequence shown here is derived from an EMBL/GenBank/DDBJ whole genome shotgun (WGS) entry which is preliminary data.</text>
</comment>
<name>A0A426JR44_9PSEU</name>
<proteinExistence type="predicted"/>
<sequence>MGELACRKSSRSGSSTNCVDAARATDRIAVGDSKNPEGGHVRVDAFQWRAFVGGLKGGRFPVSGRCP</sequence>
<dbReference type="InterPro" id="IPR007278">
    <property type="entry name" value="DUF397"/>
</dbReference>
<dbReference type="AlphaFoldDB" id="A0A426JR44"/>
<dbReference type="Pfam" id="PF04149">
    <property type="entry name" value="DUF397"/>
    <property type="match status" value="1"/>
</dbReference>
<dbReference type="EMBL" id="RSAA01000015">
    <property type="protein sequence ID" value="RRO15614.1"/>
    <property type="molecule type" value="Genomic_DNA"/>
</dbReference>
<dbReference type="RefSeq" id="WP_125091411.1">
    <property type="nucleotide sequence ID" value="NZ_RSAA01000015.1"/>
</dbReference>
<evidence type="ECO:0000313" key="2">
    <source>
        <dbReference type="EMBL" id="RRO15614.1"/>
    </source>
</evidence>
<gene>
    <name evidence="2" type="ORF">EIL87_16475</name>
</gene>
<feature type="domain" description="DUF397" evidence="1">
    <location>
        <begin position="7"/>
        <end position="56"/>
    </location>
</feature>
<accession>A0A426JR44</accession>
<dbReference type="Proteomes" id="UP000274515">
    <property type="component" value="Unassembled WGS sequence"/>
</dbReference>
<keyword evidence="3" id="KW-1185">Reference proteome</keyword>
<organism evidence="2 3">
    <name type="scientific">Saccharopolyspora rhizosphaerae</name>
    <dbReference type="NCBI Taxonomy" id="2492662"/>
    <lineage>
        <taxon>Bacteria</taxon>
        <taxon>Bacillati</taxon>
        <taxon>Actinomycetota</taxon>
        <taxon>Actinomycetes</taxon>
        <taxon>Pseudonocardiales</taxon>
        <taxon>Pseudonocardiaceae</taxon>
        <taxon>Saccharopolyspora</taxon>
    </lineage>
</organism>
<dbReference type="OrthoDB" id="4330022at2"/>